<organism evidence="2">
    <name type="scientific">marine sediment metagenome</name>
    <dbReference type="NCBI Taxonomy" id="412755"/>
    <lineage>
        <taxon>unclassified sequences</taxon>
        <taxon>metagenomes</taxon>
        <taxon>ecological metagenomes</taxon>
    </lineage>
</organism>
<dbReference type="AlphaFoldDB" id="A0A0F9MQV0"/>
<feature type="non-terminal residue" evidence="2">
    <location>
        <position position="1"/>
    </location>
</feature>
<reference evidence="2" key="1">
    <citation type="journal article" date="2015" name="Nature">
        <title>Complex archaea that bridge the gap between prokaryotes and eukaryotes.</title>
        <authorList>
            <person name="Spang A."/>
            <person name="Saw J.H."/>
            <person name="Jorgensen S.L."/>
            <person name="Zaremba-Niedzwiedzka K."/>
            <person name="Martijn J."/>
            <person name="Lind A.E."/>
            <person name="van Eijk R."/>
            <person name="Schleper C."/>
            <person name="Guy L."/>
            <person name="Ettema T.J."/>
        </authorList>
    </citation>
    <scope>NUCLEOTIDE SEQUENCE</scope>
</reference>
<keyword evidence="1" id="KW-0472">Membrane</keyword>
<keyword evidence="1" id="KW-0812">Transmembrane</keyword>
<protein>
    <submittedName>
        <fullName evidence="2">Uncharacterized protein</fullName>
    </submittedName>
</protein>
<evidence type="ECO:0000256" key="1">
    <source>
        <dbReference type="SAM" id="Phobius"/>
    </source>
</evidence>
<sequence>FLREYNPITNPFLHELRVHIFRRDTYLKKGKSISNLNEKKKLYLIAYKENLILEKYFSHTIEKSTYRWNTDIPQEIEASIDKSKAYESPVSANLFTSFSEKRMWIFILFILIVMGLVNFIYYANERKRK</sequence>
<gene>
    <name evidence="2" type="ORF">LCGC14_1060310</name>
</gene>
<accession>A0A0F9MQV0</accession>
<name>A0A0F9MQV0_9ZZZZ</name>
<dbReference type="EMBL" id="LAZR01004497">
    <property type="protein sequence ID" value="KKN08074.1"/>
    <property type="molecule type" value="Genomic_DNA"/>
</dbReference>
<feature type="transmembrane region" description="Helical" evidence="1">
    <location>
        <begin position="103"/>
        <end position="123"/>
    </location>
</feature>
<comment type="caution">
    <text evidence="2">The sequence shown here is derived from an EMBL/GenBank/DDBJ whole genome shotgun (WGS) entry which is preliminary data.</text>
</comment>
<proteinExistence type="predicted"/>
<keyword evidence="1" id="KW-1133">Transmembrane helix</keyword>
<evidence type="ECO:0000313" key="2">
    <source>
        <dbReference type="EMBL" id="KKN08074.1"/>
    </source>
</evidence>